<keyword evidence="3" id="KW-0712">Selenocysteine</keyword>
<evidence type="ECO:0000259" key="6">
    <source>
        <dbReference type="Pfam" id="PF08806"/>
    </source>
</evidence>
<dbReference type="Pfam" id="PF08806">
    <property type="entry name" value="Sep15_SelM"/>
    <property type="match status" value="1"/>
</dbReference>
<proteinExistence type="inferred from homology"/>
<dbReference type="RefSeq" id="XP_011308846.1">
    <property type="nucleotide sequence ID" value="XM_011310544.1"/>
</dbReference>
<evidence type="ECO:0000256" key="5">
    <source>
        <dbReference type="SAM" id="SignalP"/>
    </source>
</evidence>
<accession>A0A9R1U4M4</accession>
<dbReference type="InterPro" id="IPR038219">
    <property type="entry name" value="Sep15/SelM_sf"/>
</dbReference>
<reference evidence="8" key="1">
    <citation type="submission" date="2025-08" db="UniProtKB">
        <authorList>
            <consortium name="RefSeq"/>
        </authorList>
    </citation>
    <scope>IDENTIFICATION</scope>
    <source>
        <strain evidence="8">USDA-PBARC FA_bdor</strain>
        <tissue evidence="8">Whole organism</tissue>
    </source>
</reference>
<evidence type="ECO:0000256" key="4">
    <source>
        <dbReference type="ARBA" id="ARBA00040773"/>
    </source>
</evidence>
<dbReference type="AlphaFoldDB" id="A0A9R1U4M4"/>
<evidence type="ECO:0000256" key="2">
    <source>
        <dbReference type="ARBA" id="ARBA00022729"/>
    </source>
</evidence>
<dbReference type="Proteomes" id="UP000694866">
    <property type="component" value="Unplaced"/>
</dbReference>
<sequence length="110" mass="12438">MKVICFVVLLGIFAGASASGSAYVRAVVESCSGCSLKRLPDVKQFIFEDLPLYDRTEFKHIQGAVPELVLYDNNNEEVERLQLSRLTREECNDLLQAKGFPRNKRSKDEI</sequence>
<comment type="similarity">
    <text evidence="1">Belongs to the selenoprotein M/F family.</text>
</comment>
<dbReference type="InterPro" id="IPR039992">
    <property type="entry name" value="Sep15_SelM"/>
</dbReference>
<dbReference type="Gene3D" id="3.40.30.50">
    <property type="entry name" value="Sep15/SelM thioredoxin-like domain, active-site redox motif"/>
    <property type="match status" value="1"/>
</dbReference>
<feature type="domain" description="Selenoprotein F/M" evidence="6">
    <location>
        <begin position="26"/>
        <end position="100"/>
    </location>
</feature>
<dbReference type="PANTHER" id="PTHR13077:SF7">
    <property type="entry name" value="SELENOPROTEIN M"/>
    <property type="match status" value="1"/>
</dbReference>
<dbReference type="SUPFAM" id="SSF52833">
    <property type="entry name" value="Thioredoxin-like"/>
    <property type="match status" value="1"/>
</dbReference>
<protein>
    <recommendedName>
        <fullName evidence="4">Selenoprotein M</fullName>
    </recommendedName>
</protein>
<feature type="chain" id="PRO_5040468339" description="Selenoprotein M" evidence="5">
    <location>
        <begin position="19"/>
        <end position="110"/>
    </location>
</feature>
<dbReference type="InterPro" id="IPR036249">
    <property type="entry name" value="Thioredoxin-like_sf"/>
</dbReference>
<keyword evidence="2 5" id="KW-0732">Signal</keyword>
<evidence type="ECO:0000313" key="8">
    <source>
        <dbReference type="RefSeq" id="XP_011308846.1"/>
    </source>
</evidence>
<name>A0A9R1U4M4_9HYME</name>
<dbReference type="InterPro" id="IPR014912">
    <property type="entry name" value="Sep15_SelM_dom"/>
</dbReference>
<evidence type="ECO:0000256" key="1">
    <source>
        <dbReference type="ARBA" id="ARBA00005742"/>
    </source>
</evidence>
<evidence type="ECO:0000313" key="7">
    <source>
        <dbReference type="Proteomes" id="UP000694866"/>
    </source>
</evidence>
<gene>
    <name evidence="8" type="primary">LOC105269928</name>
</gene>
<dbReference type="PANTHER" id="PTHR13077">
    <property type="entry name" value="SELENOPROTEIN F"/>
    <property type="match status" value="1"/>
</dbReference>
<evidence type="ECO:0000256" key="3">
    <source>
        <dbReference type="ARBA" id="ARBA00022933"/>
    </source>
</evidence>
<dbReference type="OrthoDB" id="25165at2759"/>
<dbReference type="GeneID" id="105269928"/>
<dbReference type="KEGG" id="fas:105269928"/>
<keyword evidence="7" id="KW-1185">Reference proteome</keyword>
<dbReference type="GO" id="GO:0005788">
    <property type="term" value="C:endoplasmic reticulum lumen"/>
    <property type="evidence" value="ECO:0007669"/>
    <property type="project" value="TreeGrafter"/>
</dbReference>
<feature type="signal peptide" evidence="5">
    <location>
        <begin position="1"/>
        <end position="18"/>
    </location>
</feature>
<dbReference type="GO" id="GO:0016491">
    <property type="term" value="F:oxidoreductase activity"/>
    <property type="evidence" value="ECO:0007669"/>
    <property type="project" value="TreeGrafter"/>
</dbReference>
<organism evidence="7 8">
    <name type="scientific">Fopius arisanus</name>
    <dbReference type="NCBI Taxonomy" id="64838"/>
    <lineage>
        <taxon>Eukaryota</taxon>
        <taxon>Metazoa</taxon>
        <taxon>Ecdysozoa</taxon>
        <taxon>Arthropoda</taxon>
        <taxon>Hexapoda</taxon>
        <taxon>Insecta</taxon>
        <taxon>Pterygota</taxon>
        <taxon>Neoptera</taxon>
        <taxon>Endopterygota</taxon>
        <taxon>Hymenoptera</taxon>
        <taxon>Apocrita</taxon>
        <taxon>Ichneumonoidea</taxon>
        <taxon>Braconidae</taxon>
        <taxon>Opiinae</taxon>
        <taxon>Fopius</taxon>
    </lineage>
</organism>